<dbReference type="AlphaFoldDB" id="A0A951QFN5"/>
<dbReference type="SUPFAM" id="SSF56436">
    <property type="entry name" value="C-type lectin-like"/>
    <property type="match status" value="1"/>
</dbReference>
<evidence type="ECO:0000313" key="3">
    <source>
        <dbReference type="EMBL" id="MBW4662132.1"/>
    </source>
</evidence>
<dbReference type="PANTHER" id="PTHR23150">
    <property type="entry name" value="SULFATASE MODIFYING FACTOR 1, 2"/>
    <property type="match status" value="1"/>
</dbReference>
<dbReference type="Gene3D" id="3.90.1580.10">
    <property type="entry name" value="paralog of FGE (formylglycine-generating enzyme)"/>
    <property type="match status" value="1"/>
</dbReference>
<dbReference type="Pfam" id="PF03781">
    <property type="entry name" value="FGE-sulfatase"/>
    <property type="match status" value="1"/>
</dbReference>
<dbReference type="InterPro" id="IPR005532">
    <property type="entry name" value="SUMF_dom"/>
</dbReference>
<name>A0A951QFN5_9CYAN</name>
<protein>
    <submittedName>
        <fullName evidence="3">Formylglycine-generating enzyme family protein</fullName>
    </submittedName>
</protein>
<evidence type="ECO:0000313" key="4">
    <source>
        <dbReference type="Proteomes" id="UP000757435"/>
    </source>
</evidence>
<dbReference type="PROSITE" id="PS51257">
    <property type="entry name" value="PROKAR_LIPOPROTEIN"/>
    <property type="match status" value="1"/>
</dbReference>
<dbReference type="InterPro" id="IPR016187">
    <property type="entry name" value="CTDL_fold"/>
</dbReference>
<reference evidence="3" key="2">
    <citation type="journal article" date="2022" name="Microbiol. Resour. Announc.">
        <title>Metagenome Sequencing to Explore Phylogenomics of Terrestrial Cyanobacteria.</title>
        <authorList>
            <person name="Ward R.D."/>
            <person name="Stajich J.E."/>
            <person name="Johansen J.R."/>
            <person name="Huntemann M."/>
            <person name="Clum A."/>
            <person name="Foster B."/>
            <person name="Foster B."/>
            <person name="Roux S."/>
            <person name="Palaniappan K."/>
            <person name="Varghese N."/>
            <person name="Mukherjee S."/>
            <person name="Reddy T.B.K."/>
            <person name="Daum C."/>
            <person name="Copeland A."/>
            <person name="Chen I.A."/>
            <person name="Ivanova N.N."/>
            <person name="Kyrpides N.C."/>
            <person name="Shapiro N."/>
            <person name="Eloe-Fadrosh E.A."/>
            <person name="Pietrasiak N."/>
        </authorList>
    </citation>
    <scope>NUCLEOTIDE SEQUENCE</scope>
    <source>
        <strain evidence="3">UHER 2000/2452</strain>
    </source>
</reference>
<feature type="region of interest" description="Disordered" evidence="1">
    <location>
        <begin position="228"/>
        <end position="249"/>
    </location>
</feature>
<reference evidence="3" key="1">
    <citation type="submission" date="2021-05" db="EMBL/GenBank/DDBJ databases">
        <authorList>
            <person name="Pietrasiak N."/>
            <person name="Ward R."/>
            <person name="Stajich J.E."/>
            <person name="Kurbessoian T."/>
        </authorList>
    </citation>
    <scope>NUCLEOTIDE SEQUENCE</scope>
    <source>
        <strain evidence="3">UHER 2000/2452</strain>
    </source>
</reference>
<accession>A0A951QFN5</accession>
<dbReference type="PANTHER" id="PTHR23150:SF19">
    <property type="entry name" value="FORMYLGLYCINE-GENERATING ENZYME"/>
    <property type="match status" value="1"/>
</dbReference>
<sequence length="332" mass="36650">MNSIVSKLRSPRKPQRYMSFITAITLIASLIIGCETSVQPPPTVVSSPNQETIVATPTDTVQDRSIVLVPAGNYTIGSDETEDTQPVHQTSLSAFQIDRYEVTNVQYAEFLNSLNIQLLQDAASGEIRSSDLPEEAIPLLIEGSEEGSQQPLIALDDEHTRIAIQNGQFVPQSSYENHPVTETTWHGANEFCVWRGARLPTEVEWEAAARGLEGRIYPWGNEPPTPDRAVYSRSSGETEPIGTHPLGSTPDGVHELAGNVAEWTSTLYQPYPYNSDDGREQRDSVGERVTRGGDHVFNSAPDELTAYFRTGFSRAPDRGHRHIGFRCVQTLS</sequence>
<gene>
    <name evidence="3" type="ORF">KME15_26050</name>
</gene>
<proteinExistence type="predicted"/>
<organism evidence="3 4">
    <name type="scientific">Drouetiella hepatica Uher 2000/2452</name>
    <dbReference type="NCBI Taxonomy" id="904376"/>
    <lineage>
        <taxon>Bacteria</taxon>
        <taxon>Bacillati</taxon>
        <taxon>Cyanobacteriota</taxon>
        <taxon>Cyanophyceae</taxon>
        <taxon>Oculatellales</taxon>
        <taxon>Oculatellaceae</taxon>
        <taxon>Drouetiella</taxon>
    </lineage>
</organism>
<feature type="domain" description="Sulfatase-modifying factor enzyme-like" evidence="2">
    <location>
        <begin position="65"/>
        <end position="328"/>
    </location>
</feature>
<evidence type="ECO:0000259" key="2">
    <source>
        <dbReference type="Pfam" id="PF03781"/>
    </source>
</evidence>
<dbReference type="GO" id="GO:0120147">
    <property type="term" value="F:formylglycine-generating oxidase activity"/>
    <property type="evidence" value="ECO:0007669"/>
    <property type="project" value="TreeGrafter"/>
</dbReference>
<evidence type="ECO:0000256" key="1">
    <source>
        <dbReference type="SAM" id="MobiDB-lite"/>
    </source>
</evidence>
<dbReference type="InterPro" id="IPR042095">
    <property type="entry name" value="SUMF_sf"/>
</dbReference>
<dbReference type="Proteomes" id="UP000757435">
    <property type="component" value="Unassembled WGS sequence"/>
</dbReference>
<dbReference type="InterPro" id="IPR051043">
    <property type="entry name" value="Sulfatase_Mod_Factor_Kinase"/>
</dbReference>
<comment type="caution">
    <text evidence="3">The sequence shown here is derived from an EMBL/GenBank/DDBJ whole genome shotgun (WGS) entry which is preliminary data.</text>
</comment>
<dbReference type="EMBL" id="JAHHHD010000059">
    <property type="protein sequence ID" value="MBW4662132.1"/>
    <property type="molecule type" value="Genomic_DNA"/>
</dbReference>